<keyword evidence="2" id="KW-1185">Reference proteome</keyword>
<dbReference type="FunCoup" id="A8Q0Z1">
    <property type="interactions" value="336"/>
</dbReference>
<accession>A8Q0Z1</accession>
<dbReference type="Gene3D" id="3.40.50.150">
    <property type="entry name" value="Vaccinia Virus protein VP39"/>
    <property type="match status" value="1"/>
</dbReference>
<dbReference type="Pfam" id="PF10294">
    <property type="entry name" value="Methyltransf_16"/>
    <property type="match status" value="1"/>
</dbReference>
<dbReference type="InParanoid" id="A8Q0Z1"/>
<dbReference type="PANTHER" id="PTHR14614">
    <property type="entry name" value="HEPATOCELLULAR CARCINOMA-ASSOCIATED ANTIGEN"/>
    <property type="match status" value="1"/>
</dbReference>
<dbReference type="GeneID" id="5855410"/>
<gene>
    <name evidence="1" type="ORF">MGL_2102</name>
</gene>
<dbReference type="SUPFAM" id="SSF53335">
    <property type="entry name" value="S-adenosyl-L-methionine-dependent methyltransferases"/>
    <property type="match status" value="1"/>
</dbReference>
<protein>
    <recommendedName>
        <fullName evidence="3">FAM86 N-terminal domain-containing protein</fullName>
    </recommendedName>
</protein>
<proteinExistence type="predicted"/>
<dbReference type="OMA" id="RCQNNIR"/>
<dbReference type="AlphaFoldDB" id="A8Q0Z1"/>
<dbReference type="GO" id="GO:0008757">
    <property type="term" value="F:S-adenosylmethionine-dependent methyltransferase activity"/>
    <property type="evidence" value="ECO:0007669"/>
    <property type="project" value="UniProtKB-ARBA"/>
</dbReference>
<dbReference type="EMBL" id="AAYY01000006">
    <property type="protein sequence ID" value="EDP43889.1"/>
    <property type="molecule type" value="Genomic_DNA"/>
</dbReference>
<dbReference type="VEuPathDB" id="FungiDB:MGL_2102"/>
<dbReference type="InterPro" id="IPR019410">
    <property type="entry name" value="Methyltransf_16"/>
</dbReference>
<reference evidence="1 2" key="1">
    <citation type="journal article" date="2007" name="Proc. Natl. Acad. Sci. U.S.A.">
        <title>Dandruff-associated Malassezia genomes reveal convergent and divergent virulence traits shared with plant and human fungal pathogens.</title>
        <authorList>
            <person name="Xu J."/>
            <person name="Saunders C.W."/>
            <person name="Hu P."/>
            <person name="Grant R.A."/>
            <person name="Boekhout T."/>
            <person name="Kuramae E.E."/>
            <person name="Kronstad J.W."/>
            <person name="Deangelis Y.M."/>
            <person name="Reeder N.L."/>
            <person name="Johnstone K.R."/>
            <person name="Leland M."/>
            <person name="Fieno A.M."/>
            <person name="Begley W.M."/>
            <person name="Sun Y."/>
            <person name="Lacey M.P."/>
            <person name="Chaudhary T."/>
            <person name="Keough T."/>
            <person name="Chu L."/>
            <person name="Sears R."/>
            <person name="Yuan B."/>
            <person name="Dawson T.L.Jr."/>
        </authorList>
    </citation>
    <scope>NUCLEOTIDE SEQUENCE [LARGE SCALE GENOMIC DNA]</scope>
    <source>
        <strain evidence="2">ATCC MYA-4612 / CBS 7966</strain>
    </source>
</reference>
<comment type="caution">
    <text evidence="1">The sequence shown here is derived from an EMBL/GenBank/DDBJ whole genome shotgun (WGS) entry which is preliminary data.</text>
</comment>
<organism evidence="1 2">
    <name type="scientific">Malassezia globosa (strain ATCC MYA-4612 / CBS 7966)</name>
    <name type="common">Dandruff-associated fungus</name>
    <dbReference type="NCBI Taxonomy" id="425265"/>
    <lineage>
        <taxon>Eukaryota</taxon>
        <taxon>Fungi</taxon>
        <taxon>Dikarya</taxon>
        <taxon>Basidiomycota</taxon>
        <taxon>Ustilaginomycotina</taxon>
        <taxon>Malasseziomycetes</taxon>
        <taxon>Malasseziales</taxon>
        <taxon>Malasseziaceae</taxon>
        <taxon>Malassezia</taxon>
    </lineage>
</organism>
<sequence length="379" mass="42008">MASNTVAHSAQVQLYIQYNARLPPRSPAFQWPSGPVLLVAQLGLDAILFGQNSTPGSTIEYDRAFLKHLVKHIDEAIEECSEEQAASLDTTKEDLTVDDALLERYMTLVSLPETASSVHGTHIPCALHVIHFFPTDDALTLHPVLGRCESVVLRQEGAAISQGTTGLTTWEASLRLAAHLTAQSPQIWHPQARILELGSGTGFLGLVCSRLFRFCSDPRTDFSLVLTDVEGQVLNRLQETVNLNNAQNVEIEPLNWVEVSAGEPEALEQIRRIRPTCILAADVVYDPGLVPCLTDTLLVTLQNGTTRDGQRPYALVASTIRNPDTYEQFLQSLRERHMRWTIVEAAQPTWPNLDTLRLFPSVHNPETEGQVCILHIEQS</sequence>
<dbReference type="OrthoDB" id="194386at2759"/>
<dbReference type="PANTHER" id="PTHR14614:SF130">
    <property type="entry name" value="PROTEIN-LYSINE N-METHYLTRANSFERASE EEF2KMT"/>
    <property type="match status" value="1"/>
</dbReference>
<evidence type="ECO:0000313" key="1">
    <source>
        <dbReference type="EMBL" id="EDP43889.1"/>
    </source>
</evidence>
<name>A8Q0Z1_MALGO</name>
<dbReference type="Proteomes" id="UP000008837">
    <property type="component" value="Unassembled WGS sequence"/>
</dbReference>
<dbReference type="RefSeq" id="XP_001731103.1">
    <property type="nucleotide sequence ID" value="XM_001731051.1"/>
</dbReference>
<evidence type="ECO:0008006" key="3">
    <source>
        <dbReference type="Google" id="ProtNLM"/>
    </source>
</evidence>
<dbReference type="STRING" id="425265.A8Q0Z1"/>
<evidence type="ECO:0000313" key="2">
    <source>
        <dbReference type="Proteomes" id="UP000008837"/>
    </source>
</evidence>
<dbReference type="KEGG" id="mgl:MGL_2102"/>
<dbReference type="GO" id="GO:0005737">
    <property type="term" value="C:cytoplasm"/>
    <property type="evidence" value="ECO:0007669"/>
    <property type="project" value="TreeGrafter"/>
</dbReference>
<dbReference type="InterPro" id="IPR029063">
    <property type="entry name" value="SAM-dependent_MTases_sf"/>
</dbReference>